<dbReference type="EnsemblMetazoa" id="XM_014401573.2">
    <property type="protein sequence ID" value="XP_014257059.1"/>
    <property type="gene ID" value="LOC106670903"/>
</dbReference>
<dbReference type="SUPFAM" id="SSF53474">
    <property type="entry name" value="alpha/beta-Hydrolases"/>
    <property type="match status" value="1"/>
</dbReference>
<feature type="domain" description="Carboxylesterase type B" evidence="3">
    <location>
        <begin position="23"/>
        <end position="471"/>
    </location>
</feature>
<organism evidence="4 5">
    <name type="scientific">Cimex lectularius</name>
    <name type="common">Bed bug</name>
    <name type="synonym">Acanthia lectularia</name>
    <dbReference type="NCBI Taxonomy" id="79782"/>
    <lineage>
        <taxon>Eukaryota</taxon>
        <taxon>Metazoa</taxon>
        <taxon>Ecdysozoa</taxon>
        <taxon>Arthropoda</taxon>
        <taxon>Hexapoda</taxon>
        <taxon>Insecta</taxon>
        <taxon>Pterygota</taxon>
        <taxon>Neoptera</taxon>
        <taxon>Paraneoptera</taxon>
        <taxon>Hemiptera</taxon>
        <taxon>Heteroptera</taxon>
        <taxon>Panheteroptera</taxon>
        <taxon>Cimicomorpha</taxon>
        <taxon>Cimicidae</taxon>
        <taxon>Cimex</taxon>
    </lineage>
</organism>
<keyword evidence="1" id="KW-0325">Glycoprotein</keyword>
<dbReference type="InterPro" id="IPR002018">
    <property type="entry name" value="CarbesteraseB"/>
</dbReference>
<dbReference type="AlphaFoldDB" id="A0A8I6S6K0"/>
<dbReference type="Pfam" id="PF00135">
    <property type="entry name" value="COesterase"/>
    <property type="match status" value="1"/>
</dbReference>
<keyword evidence="5" id="KW-1185">Reference proteome</keyword>
<dbReference type="OMA" id="PELFMEQ"/>
<dbReference type="InterPro" id="IPR050309">
    <property type="entry name" value="Type-B_Carboxylest/Lipase"/>
</dbReference>
<feature type="chain" id="PRO_5035221582" description="Carboxylesterase type B domain-containing protein" evidence="2">
    <location>
        <begin position="17"/>
        <end position="516"/>
    </location>
</feature>
<evidence type="ECO:0000256" key="2">
    <source>
        <dbReference type="SAM" id="SignalP"/>
    </source>
</evidence>
<sequence>MKSVLMTLNILGVCAAKGNIEYIRGKLSVTLNGVTYNAFEGVRYASAPVEKYSFEEPIAEYELKSNLGRKVDCLQIDPENGKSIGEDDCLFLNVYTPSPMTERAPVMVWIHGTPFPLGTSQSSLYEPELFMEQGVVVVTLSYRLDVLGFASYETSKMPGNYGLQDQELAIKWVLKNIQFFGGDPDRITLAGHGSGAAHVLFHLNGRMAGKIERGIALSGSRFAPWALSVGSWTSKQTHSLASWMKDRKLSPCPTFTPNCLKKANATTMIDWSFKTITSLPMLWDRLTWPFRPVVDQVYIKSYPWSSNSSGNFSLLLGLNRDEGDIMNIFADVRNWMVKDRETLFDTFIAVHHPARLNLDVDLQSRINALYEGTRIWKNQLNQLATDGWFFYPAVEEARSHAGPLQAFMFDFQSDFAHMGCSVRRRTNVAAHGDELPFIFNISACRYTLANRRTAKKYVDTLASFVRNGKASLKRYSDDKELFDITAALSNPEVFGTFDKSIAKRMRFWKDLGLYSK</sequence>
<keyword evidence="2" id="KW-0732">Signal</keyword>
<proteinExistence type="predicted"/>
<protein>
    <recommendedName>
        <fullName evidence="3">Carboxylesterase type B domain-containing protein</fullName>
    </recommendedName>
</protein>
<evidence type="ECO:0000259" key="3">
    <source>
        <dbReference type="Pfam" id="PF00135"/>
    </source>
</evidence>
<dbReference type="InterPro" id="IPR029058">
    <property type="entry name" value="AB_hydrolase_fold"/>
</dbReference>
<accession>A0A8I6S6K0</accession>
<dbReference type="KEGG" id="clec:106670903"/>
<feature type="signal peptide" evidence="2">
    <location>
        <begin position="1"/>
        <end position="16"/>
    </location>
</feature>
<name>A0A8I6S6K0_CIMLE</name>
<evidence type="ECO:0000256" key="1">
    <source>
        <dbReference type="ARBA" id="ARBA00023180"/>
    </source>
</evidence>
<evidence type="ECO:0000313" key="4">
    <source>
        <dbReference type="EnsemblMetazoa" id="XP_014257059.1"/>
    </source>
</evidence>
<dbReference type="Proteomes" id="UP000494040">
    <property type="component" value="Unassembled WGS sequence"/>
</dbReference>
<dbReference type="PANTHER" id="PTHR11559">
    <property type="entry name" value="CARBOXYLESTERASE"/>
    <property type="match status" value="1"/>
</dbReference>
<dbReference type="InterPro" id="IPR019819">
    <property type="entry name" value="Carboxylesterase_B_CS"/>
</dbReference>
<gene>
    <name evidence="4" type="primary">106670903</name>
</gene>
<reference evidence="4" key="1">
    <citation type="submission" date="2022-01" db="UniProtKB">
        <authorList>
            <consortium name="EnsemblMetazoa"/>
        </authorList>
    </citation>
    <scope>IDENTIFICATION</scope>
</reference>
<dbReference type="Gene3D" id="3.40.50.1820">
    <property type="entry name" value="alpha/beta hydrolase"/>
    <property type="match status" value="1"/>
</dbReference>
<dbReference type="PROSITE" id="PS00941">
    <property type="entry name" value="CARBOXYLESTERASE_B_2"/>
    <property type="match status" value="1"/>
</dbReference>
<dbReference type="OrthoDB" id="19653at2759"/>
<evidence type="ECO:0000313" key="5">
    <source>
        <dbReference type="Proteomes" id="UP000494040"/>
    </source>
</evidence>